<dbReference type="EMBL" id="AVQL01000451">
    <property type="protein sequence ID" value="KEQ00384.1"/>
    <property type="molecule type" value="Genomic_DNA"/>
</dbReference>
<proteinExistence type="predicted"/>
<dbReference type="InterPro" id="IPR011604">
    <property type="entry name" value="PDDEXK-like_dom_sf"/>
</dbReference>
<feature type="domain" description="YqaJ viral recombinase" evidence="1">
    <location>
        <begin position="7"/>
        <end position="147"/>
    </location>
</feature>
<dbReference type="Gene3D" id="3.90.320.10">
    <property type="match status" value="1"/>
</dbReference>
<dbReference type="SUPFAM" id="SSF52980">
    <property type="entry name" value="Restriction endonuclease-like"/>
    <property type="match status" value="1"/>
</dbReference>
<gene>
    <name evidence="2" type="ORF">SASC598J21_017850</name>
</gene>
<dbReference type="InterPro" id="IPR017482">
    <property type="entry name" value="Lambda-type_endonuclease"/>
</dbReference>
<dbReference type="AlphaFoldDB" id="A0A074VYV5"/>
<dbReference type="PANTHER" id="PTHR46609:SF6">
    <property type="entry name" value="EXONUCLEASE, PHAGE-TYPE_RECB, C-TERMINAL DOMAIN-CONTAINING PROTEIN-RELATED"/>
    <property type="match status" value="1"/>
</dbReference>
<organism evidence="2 3">
    <name type="scientific">Snodgrassella alvi SCGC AB-598-J21</name>
    <dbReference type="NCBI Taxonomy" id="1385367"/>
    <lineage>
        <taxon>Bacteria</taxon>
        <taxon>Pseudomonadati</taxon>
        <taxon>Pseudomonadota</taxon>
        <taxon>Betaproteobacteria</taxon>
        <taxon>Neisseriales</taxon>
        <taxon>Neisseriaceae</taxon>
        <taxon>Snodgrassella</taxon>
    </lineage>
</organism>
<dbReference type="InterPro" id="IPR019080">
    <property type="entry name" value="YqaJ_viral_recombinase"/>
</dbReference>
<dbReference type="CDD" id="cd22343">
    <property type="entry name" value="PDDEXK_lambda_exonuclease-like"/>
    <property type="match status" value="1"/>
</dbReference>
<dbReference type="Pfam" id="PF09588">
    <property type="entry name" value="YqaJ"/>
    <property type="match status" value="1"/>
</dbReference>
<evidence type="ECO:0000313" key="3">
    <source>
        <dbReference type="Proteomes" id="UP000027644"/>
    </source>
</evidence>
<dbReference type="Proteomes" id="UP000027644">
    <property type="component" value="Unassembled WGS sequence"/>
</dbReference>
<dbReference type="InterPro" id="IPR051703">
    <property type="entry name" value="NF-kappa-B_Signaling_Reg"/>
</dbReference>
<accession>A0A074VYV5</accession>
<dbReference type="NCBIfam" id="TIGR03033">
    <property type="entry name" value="phage_rel_nuc"/>
    <property type="match status" value="1"/>
</dbReference>
<evidence type="ECO:0000313" key="2">
    <source>
        <dbReference type="EMBL" id="KEQ00384.1"/>
    </source>
</evidence>
<reference evidence="2 3" key="1">
    <citation type="journal article" date="2014" name="PLoS Genet.">
        <title>Hidden diversity in honey bee gut symbionts detected by single-cell genomics.</title>
        <authorList>
            <person name="Engel P."/>
            <person name="Stepanauskas R."/>
            <person name="Moran N."/>
        </authorList>
    </citation>
    <scope>NUCLEOTIDE SEQUENCE [LARGE SCALE GENOMIC DNA]</scope>
    <source>
        <strain evidence="2 3">SCGC AB-598-J21</strain>
    </source>
</reference>
<dbReference type="PANTHER" id="PTHR46609">
    <property type="entry name" value="EXONUCLEASE, PHAGE-TYPE/RECB, C-TERMINAL DOMAIN-CONTAINING PROTEIN"/>
    <property type="match status" value="1"/>
</dbReference>
<sequence>MEQGTKEWFAIRLGKVTASRVGEVCAKTRTGYSAQRANYMLELLCERLTGNKEDKYITAAMQRGIDLEPFARVEYEIQSKNVVTKAGFYNHPTIEASGASPDGLIGDDGLIEIKCPNSSTHVQFLQSGKPDKKYIMQMQWQMACTGRKWCDFVSYDDRFPDNLAYRCIRINRDEEAIIEIEKEVLLFLDELQELENTLNAAKFAA</sequence>
<evidence type="ECO:0000259" key="1">
    <source>
        <dbReference type="Pfam" id="PF09588"/>
    </source>
</evidence>
<dbReference type="InterPro" id="IPR011335">
    <property type="entry name" value="Restrct_endonuc-II-like"/>
</dbReference>
<comment type="caution">
    <text evidence="2">The sequence shown here is derived from an EMBL/GenBank/DDBJ whole genome shotgun (WGS) entry which is preliminary data.</text>
</comment>
<protein>
    <submittedName>
        <fullName evidence="2">YqaJ-like viral recombinase domain</fullName>
    </submittedName>
</protein>
<name>A0A074VYV5_9NEIS</name>